<feature type="region of interest" description="Disordered" evidence="1">
    <location>
        <begin position="113"/>
        <end position="156"/>
    </location>
</feature>
<dbReference type="AlphaFoldDB" id="B3VTC0"/>
<evidence type="ECO:0000313" key="2">
    <source>
        <dbReference type="EMBL" id="ACE86399.1"/>
    </source>
</evidence>
<evidence type="ECO:0000256" key="1">
    <source>
        <dbReference type="SAM" id="MobiDB-lite"/>
    </source>
</evidence>
<sequence>MPRGGFSGSLRSPKIDVVIDMGNPFLNRTVDGFLKIGACKVAAEETFDCLHREKKTSKQLLIRLSLAVCSGTSKGGLSENMERRPTCHVYNEIITCRAIFLNLEGSRSHGNERDAIRARGLGGRPPSLGARPGGESNQDSASGQSSTDLKDQSKPYNLCRFDPMAHVHLRGL</sequence>
<accession>B3VTC0</accession>
<dbReference type="EMBL" id="EU810765">
    <property type="protein sequence ID" value="ACE86399.1"/>
    <property type="molecule type" value="Genomic_DNA"/>
</dbReference>
<reference evidence="2" key="1">
    <citation type="journal article" date="2007" name="Theor. Appl. Genet.">
        <title>Fine mapping of the Pc locus of Sorghum bicolor, a gene controlling the reaction to a fungal pathogen and its host-selective toxin.</title>
        <authorList>
            <person name="Nagy E.D."/>
            <person name="Lee T.C."/>
            <person name="Ramakrishna W."/>
            <person name="Xu Z."/>
            <person name="Klein P.E."/>
            <person name="SanMiguel P."/>
            <person name="Cheng C.P."/>
            <person name="Li J."/>
            <person name="Devos K.M."/>
            <person name="Schertz K."/>
            <person name="Dunkle L."/>
            <person name="Bennetzen J.L."/>
        </authorList>
    </citation>
    <scope>NUCLEOTIDE SEQUENCE</scope>
</reference>
<name>B3VTC0_SORBI</name>
<reference evidence="2" key="2">
    <citation type="journal article" date="2008" name="Genome Res.">
        <title>Pathogen corruption and site-directed recombination at a plant disease resistance gene cluster.</title>
        <authorList>
            <person name="Nagy E.D."/>
            <person name="Bennetzen J.L."/>
        </authorList>
    </citation>
    <scope>NUCLEOTIDE SEQUENCE</scope>
</reference>
<proteinExistence type="predicted"/>
<feature type="compositionally biased region" description="Polar residues" evidence="1">
    <location>
        <begin position="135"/>
        <end position="147"/>
    </location>
</feature>
<dbReference type="ExpressionAtlas" id="B3VTC0">
    <property type="expression patterns" value="baseline and differential"/>
</dbReference>
<organism evidence="2">
    <name type="scientific">Sorghum bicolor</name>
    <name type="common">Sorghum</name>
    <name type="synonym">Sorghum vulgare</name>
    <dbReference type="NCBI Taxonomy" id="4558"/>
    <lineage>
        <taxon>Eukaryota</taxon>
        <taxon>Viridiplantae</taxon>
        <taxon>Streptophyta</taxon>
        <taxon>Embryophyta</taxon>
        <taxon>Tracheophyta</taxon>
        <taxon>Spermatophyta</taxon>
        <taxon>Magnoliopsida</taxon>
        <taxon>Liliopsida</taxon>
        <taxon>Poales</taxon>
        <taxon>Poaceae</taxon>
        <taxon>PACMAD clade</taxon>
        <taxon>Panicoideae</taxon>
        <taxon>Andropogonodae</taxon>
        <taxon>Andropogoneae</taxon>
        <taxon>Sorghinae</taxon>
        <taxon>Sorghum</taxon>
    </lineage>
</organism>
<protein>
    <submittedName>
        <fullName evidence="2">Amino acid selective channel protein</fullName>
    </submittedName>
</protein>